<dbReference type="GO" id="GO:0016757">
    <property type="term" value="F:glycosyltransferase activity"/>
    <property type="evidence" value="ECO:0007669"/>
    <property type="project" value="UniProtKB-KW"/>
</dbReference>
<dbReference type="InterPro" id="IPR028098">
    <property type="entry name" value="Glyco_trans_4-like_N"/>
</dbReference>
<gene>
    <name evidence="5" type="ORF">HKBW3S42_00011</name>
</gene>
<proteinExistence type="predicted"/>
<evidence type="ECO:0000259" key="4">
    <source>
        <dbReference type="Pfam" id="PF13439"/>
    </source>
</evidence>
<keyword evidence="2" id="KW-0808">Transferase</keyword>
<feature type="domain" description="Glycosyltransferase subfamily 4-like N-terminal" evidence="4">
    <location>
        <begin position="18"/>
        <end position="151"/>
    </location>
</feature>
<evidence type="ECO:0000313" key="5">
    <source>
        <dbReference type="EMBL" id="GFP31704.1"/>
    </source>
</evidence>
<dbReference type="Gene3D" id="3.40.50.2000">
    <property type="entry name" value="Glycogen Phosphorylase B"/>
    <property type="match status" value="2"/>
</dbReference>
<reference evidence="5 6" key="1">
    <citation type="journal article" date="2020" name="Front. Microbiol.">
        <title>Single-cell genomics of novel Actinobacteria with the Wood-Ljungdahl pathway discovered in a serpentinizing system.</title>
        <authorList>
            <person name="Merino N."/>
            <person name="Kawai M."/>
            <person name="Boyd E.S."/>
            <person name="Colman D.R."/>
            <person name="McGlynn S.E."/>
            <person name="Nealson K.H."/>
            <person name="Kurokawa K."/>
            <person name="Hongoh Y."/>
        </authorList>
    </citation>
    <scope>NUCLEOTIDE SEQUENCE [LARGE SCALE GENOMIC DNA]</scope>
    <source>
        <strain evidence="5 6">S42</strain>
    </source>
</reference>
<evidence type="ECO:0000256" key="1">
    <source>
        <dbReference type="ARBA" id="ARBA00022676"/>
    </source>
</evidence>
<keyword evidence="1" id="KW-0328">Glycosyltransferase</keyword>
<evidence type="ECO:0000256" key="2">
    <source>
        <dbReference type="ARBA" id="ARBA00022679"/>
    </source>
</evidence>
<dbReference type="InterPro" id="IPR001296">
    <property type="entry name" value="Glyco_trans_1"/>
</dbReference>
<comment type="caution">
    <text evidence="5">The sequence shown here is derived from an EMBL/GenBank/DDBJ whole genome shotgun (WGS) entry which is preliminary data.</text>
</comment>
<dbReference type="PANTHER" id="PTHR12526">
    <property type="entry name" value="GLYCOSYLTRANSFERASE"/>
    <property type="match status" value="1"/>
</dbReference>
<evidence type="ECO:0008006" key="7">
    <source>
        <dbReference type="Google" id="ProtNLM"/>
    </source>
</evidence>
<evidence type="ECO:0000313" key="6">
    <source>
        <dbReference type="Proteomes" id="UP000568877"/>
    </source>
</evidence>
<dbReference type="CDD" id="cd03802">
    <property type="entry name" value="GT4_AviGT4-like"/>
    <property type="match status" value="1"/>
</dbReference>
<dbReference type="Pfam" id="PF13439">
    <property type="entry name" value="Glyco_transf_4"/>
    <property type="match status" value="1"/>
</dbReference>
<sequence>MKIAMISTPFESTPPLKYGGTERIVSLLTEGLAERGHEVTLFATGDSKTRARLVYFFETAQRQMYTADDVIYHLGMAFSQVESFDLVHNHDSFCGIPFCGLSPVPSLTTIHNSMTLSPGDKIYAAGDLRIRLFKAYPSNNYVAISENQRKAVPAGRVYRAYNAIAYQDFPFSPNKEDFFLWIGKIWPGKGLHSAIEVARRADLKLKIAGRPHPSHLEYFQNLMERVDGQKIQYLGEVSDEERLDLYKRARALLFPIQWDEPFGLVMVEAMACGTPVLAFGRGSVPEIIDDGRTGFVVSEVEEMVEAVKKVDSLDPRVCRKWVKEHFSAEVMIKAYEEVYQDIMNREKR</sequence>
<dbReference type="EMBL" id="BLSA01000001">
    <property type="protein sequence ID" value="GFP31704.1"/>
    <property type="molecule type" value="Genomic_DNA"/>
</dbReference>
<accession>A0A6V8PJ16</accession>
<dbReference type="Proteomes" id="UP000568877">
    <property type="component" value="Unassembled WGS sequence"/>
</dbReference>
<dbReference type="SUPFAM" id="SSF53756">
    <property type="entry name" value="UDP-Glycosyltransferase/glycogen phosphorylase"/>
    <property type="match status" value="1"/>
</dbReference>
<feature type="domain" description="Glycosyl transferase family 1" evidence="3">
    <location>
        <begin position="172"/>
        <end position="311"/>
    </location>
</feature>
<dbReference type="Pfam" id="PF00534">
    <property type="entry name" value="Glycos_transf_1"/>
    <property type="match status" value="1"/>
</dbReference>
<protein>
    <recommendedName>
        <fullName evidence="7">Glycosyl transferase family 1 domain-containing protein</fullName>
    </recommendedName>
</protein>
<dbReference type="AlphaFoldDB" id="A0A6V8PJ16"/>
<name>A0A6V8PJ16_9ACTN</name>
<dbReference type="PANTHER" id="PTHR12526:SF595">
    <property type="entry name" value="BLL5217 PROTEIN"/>
    <property type="match status" value="1"/>
</dbReference>
<organism evidence="5 6">
    <name type="scientific">Candidatus Hakubella thermalkaliphila</name>
    <dbReference type="NCBI Taxonomy" id="2754717"/>
    <lineage>
        <taxon>Bacteria</taxon>
        <taxon>Bacillati</taxon>
        <taxon>Actinomycetota</taxon>
        <taxon>Actinomycetota incertae sedis</taxon>
        <taxon>Candidatus Hakubellales</taxon>
        <taxon>Candidatus Hakubellaceae</taxon>
        <taxon>Candidatus Hakubella</taxon>
    </lineage>
</organism>
<evidence type="ECO:0000259" key="3">
    <source>
        <dbReference type="Pfam" id="PF00534"/>
    </source>
</evidence>